<evidence type="ECO:0000256" key="12">
    <source>
        <dbReference type="ARBA" id="ARBA00023033"/>
    </source>
</evidence>
<evidence type="ECO:0000256" key="14">
    <source>
        <dbReference type="PIRSR" id="PIRSR602401-1"/>
    </source>
</evidence>
<dbReference type="GO" id="GO:0006805">
    <property type="term" value="P:xenobiotic metabolic process"/>
    <property type="evidence" value="ECO:0007669"/>
    <property type="project" value="TreeGrafter"/>
</dbReference>
<evidence type="ECO:0000256" key="3">
    <source>
        <dbReference type="ARBA" id="ARBA00004174"/>
    </source>
</evidence>
<accession>A0A6M2CYK4</accession>
<evidence type="ECO:0000313" key="16">
    <source>
        <dbReference type="EMBL" id="NOV38351.1"/>
    </source>
</evidence>
<dbReference type="PRINTS" id="PR00463">
    <property type="entry name" value="EP450I"/>
</dbReference>
<dbReference type="VEuPathDB" id="VectorBase:LOC119167649"/>
<dbReference type="PANTHER" id="PTHR24300">
    <property type="entry name" value="CYTOCHROME P450 508A4-RELATED"/>
    <property type="match status" value="1"/>
</dbReference>
<dbReference type="InterPro" id="IPR050182">
    <property type="entry name" value="Cytochrome_P450_fam2"/>
</dbReference>
<proteinExistence type="inferred from homology"/>
<organism evidence="16">
    <name type="scientific">Rhipicephalus microplus</name>
    <name type="common">Cattle tick</name>
    <name type="synonym">Boophilus microplus</name>
    <dbReference type="NCBI Taxonomy" id="6941"/>
    <lineage>
        <taxon>Eukaryota</taxon>
        <taxon>Metazoa</taxon>
        <taxon>Ecdysozoa</taxon>
        <taxon>Arthropoda</taxon>
        <taxon>Chelicerata</taxon>
        <taxon>Arachnida</taxon>
        <taxon>Acari</taxon>
        <taxon>Parasitiformes</taxon>
        <taxon>Ixodida</taxon>
        <taxon>Ixodoidea</taxon>
        <taxon>Ixodidae</taxon>
        <taxon>Rhipicephalinae</taxon>
        <taxon>Rhipicephalus</taxon>
        <taxon>Boophilus</taxon>
    </lineage>
</organism>
<comment type="subcellular location">
    <subcellularLocation>
        <location evidence="4">Endoplasmic reticulum membrane</location>
        <topology evidence="4">Peripheral membrane protein</topology>
    </subcellularLocation>
    <subcellularLocation>
        <location evidence="3">Microsome membrane</location>
        <topology evidence="3">Peripheral membrane protein</topology>
    </subcellularLocation>
</comment>
<comment type="similarity">
    <text evidence="5 15">Belongs to the cytochrome P450 family.</text>
</comment>
<dbReference type="PROSITE" id="PS00086">
    <property type="entry name" value="CYTOCHROME_P450"/>
    <property type="match status" value="1"/>
</dbReference>
<keyword evidence="10 15" id="KW-0560">Oxidoreductase</keyword>
<dbReference type="AlphaFoldDB" id="A0A6M2CYK4"/>
<dbReference type="Gene3D" id="1.10.630.10">
    <property type="entry name" value="Cytochrome P450"/>
    <property type="match status" value="1"/>
</dbReference>
<evidence type="ECO:0000256" key="13">
    <source>
        <dbReference type="ARBA" id="ARBA00023136"/>
    </source>
</evidence>
<sequence length="500" mass="58008">MIILPIIASILWMVYNFLSEWLLRRRAPPGSRLPPMPPASSYRGHVEFFRPDFHRTICLKWAKEYGHVFRIKINVLNVVILNDYENIKKVFNRKEFLYRSHIFAGNRDSYKGLGSLNGEAWSANRRYCLTMLRDLGFAKTAMEGHMMEEFRRVADKIGEAHGKPLDLNEFVVPCAFNNIVSFFYGDLFTHDHPMRSKLHGLMNQAALVLFAGSGHHFLPKILRQLLAWVPFTQEYRIAEVMAKLDALSKEQIDAYKMTKSGEKENDFILGYVKKIQESRNESNSFFTDGYLVGNINSFLMAGTFSTSMTMTWQMINFAKHPDTVQARVQREIDEVIGHERRPTWEDRKRMPYTMACVLEVQRWKTPSALGVARECAEDVVIGDIFIPKGTIVLPNMWAVHNDPSVWKEPTKFYPERYLSEDRKSLLHKPQHYIPFSIGQRACAGETFAKMEIFLLITFLLQKYCVVAEHPVECDLDAPETEIWNIDHIKLRFLPRKLGTI</sequence>
<dbReference type="OrthoDB" id="6486579at2759"/>
<evidence type="ECO:0000256" key="7">
    <source>
        <dbReference type="ARBA" id="ARBA00022723"/>
    </source>
</evidence>
<dbReference type="PRINTS" id="PR00385">
    <property type="entry name" value="P450"/>
</dbReference>
<keyword evidence="6 14" id="KW-0349">Heme</keyword>
<evidence type="ECO:0000256" key="4">
    <source>
        <dbReference type="ARBA" id="ARBA00004406"/>
    </source>
</evidence>
<dbReference type="PANTHER" id="PTHR24300:SF375">
    <property type="entry name" value="CYTOCHROME P450 FAMILY"/>
    <property type="match status" value="1"/>
</dbReference>
<dbReference type="CDD" id="cd20617">
    <property type="entry name" value="CYP1_2-like"/>
    <property type="match status" value="1"/>
</dbReference>
<evidence type="ECO:0000256" key="9">
    <source>
        <dbReference type="ARBA" id="ARBA00022848"/>
    </source>
</evidence>
<evidence type="ECO:0000256" key="15">
    <source>
        <dbReference type="RuleBase" id="RU000461"/>
    </source>
</evidence>
<dbReference type="Pfam" id="PF00067">
    <property type="entry name" value="p450"/>
    <property type="match status" value="1"/>
</dbReference>
<protein>
    <submittedName>
        <fullName evidence="16">Putative cytochrome p450 fat body overexpressed</fullName>
    </submittedName>
</protein>
<evidence type="ECO:0000256" key="2">
    <source>
        <dbReference type="ARBA" id="ARBA00003690"/>
    </source>
</evidence>
<dbReference type="InterPro" id="IPR002401">
    <property type="entry name" value="Cyt_P450_E_grp-I"/>
</dbReference>
<dbReference type="GO" id="GO:0016712">
    <property type="term" value="F:oxidoreductase activity, acting on paired donors, with incorporation or reduction of molecular oxygen, reduced flavin or flavoprotein as one donor, and incorporation of one atom of oxygen"/>
    <property type="evidence" value="ECO:0007669"/>
    <property type="project" value="TreeGrafter"/>
</dbReference>
<dbReference type="GO" id="GO:0005789">
    <property type="term" value="C:endoplasmic reticulum membrane"/>
    <property type="evidence" value="ECO:0007669"/>
    <property type="project" value="UniProtKB-SubCell"/>
</dbReference>
<dbReference type="EMBL" id="GHWJ01005614">
    <property type="protein sequence ID" value="NOV38351.1"/>
    <property type="molecule type" value="Transcribed_RNA"/>
</dbReference>
<evidence type="ECO:0000256" key="6">
    <source>
        <dbReference type="ARBA" id="ARBA00022617"/>
    </source>
</evidence>
<comment type="function">
    <text evidence="2">May be involved in the metabolism of insect hormones and in the breakdown of synthetic insecticides.</text>
</comment>
<dbReference type="InterPro" id="IPR017972">
    <property type="entry name" value="Cyt_P450_CS"/>
</dbReference>
<dbReference type="FunFam" id="1.10.630.10:FF:000238">
    <property type="entry name" value="Cytochrome P450 2A6"/>
    <property type="match status" value="1"/>
</dbReference>
<keyword evidence="12 15" id="KW-0503">Monooxygenase</keyword>
<dbReference type="InterPro" id="IPR001128">
    <property type="entry name" value="Cyt_P450"/>
</dbReference>
<evidence type="ECO:0000256" key="10">
    <source>
        <dbReference type="ARBA" id="ARBA00023002"/>
    </source>
</evidence>
<keyword evidence="7 14" id="KW-0479">Metal-binding</keyword>
<reference evidence="16" key="1">
    <citation type="submission" date="2019-09" db="EMBL/GenBank/DDBJ databases">
        <title>Organ-specific transcriptomic study of the physiology of the cattle tick, Rhipicephalus microplus.</title>
        <authorList>
            <person name="Tirloni L."/>
            <person name="Braz G."/>
            <person name="Gandara A.C.P."/>
            <person name="Sabadin G.A."/>
            <person name="da Silva R.M."/>
            <person name="Guizzo M.G."/>
            <person name="Machado J.A."/>
            <person name="Costa E.P."/>
            <person name="Gomes H.F."/>
            <person name="Moraes J."/>
            <person name="Mota M.B.S."/>
            <person name="Mesquita R.D."/>
            <person name="Alvarenga P.H."/>
            <person name="Alves F."/>
            <person name="Seixas A."/>
            <person name="da Fonseca R.N."/>
            <person name="Fogaca A."/>
            <person name="Logullo C."/>
            <person name="Tanaka A."/>
            <person name="Daffre S."/>
            <person name="Termignoni C."/>
            <person name="Vaz I.S.Jr."/>
            <person name="Oliveira P.L."/>
            <person name="Ribeiro J.M."/>
        </authorList>
    </citation>
    <scope>NUCLEOTIDE SEQUENCE</scope>
    <source>
        <strain evidence="16">Porto Alegre</strain>
    </source>
</reference>
<keyword evidence="11 14" id="KW-0408">Iron</keyword>
<feature type="binding site" description="axial binding residue" evidence="14">
    <location>
        <position position="442"/>
    </location>
    <ligand>
        <name>heme</name>
        <dbReference type="ChEBI" id="CHEBI:30413"/>
    </ligand>
    <ligandPart>
        <name>Fe</name>
        <dbReference type="ChEBI" id="CHEBI:18248"/>
    </ligandPart>
</feature>
<name>A0A6M2CYK4_RHIMP</name>
<evidence type="ECO:0000256" key="5">
    <source>
        <dbReference type="ARBA" id="ARBA00010617"/>
    </source>
</evidence>
<evidence type="ECO:0000256" key="11">
    <source>
        <dbReference type="ARBA" id="ARBA00023004"/>
    </source>
</evidence>
<evidence type="ECO:0000256" key="1">
    <source>
        <dbReference type="ARBA" id="ARBA00001971"/>
    </source>
</evidence>
<keyword evidence="8" id="KW-0256">Endoplasmic reticulum</keyword>
<dbReference type="GO" id="GO:0020037">
    <property type="term" value="F:heme binding"/>
    <property type="evidence" value="ECO:0007669"/>
    <property type="project" value="InterPro"/>
</dbReference>
<dbReference type="InterPro" id="IPR036396">
    <property type="entry name" value="Cyt_P450_sf"/>
</dbReference>
<dbReference type="GO" id="GO:0006082">
    <property type="term" value="P:organic acid metabolic process"/>
    <property type="evidence" value="ECO:0007669"/>
    <property type="project" value="TreeGrafter"/>
</dbReference>
<evidence type="ECO:0000256" key="8">
    <source>
        <dbReference type="ARBA" id="ARBA00022824"/>
    </source>
</evidence>
<dbReference type="GO" id="GO:0005506">
    <property type="term" value="F:iron ion binding"/>
    <property type="evidence" value="ECO:0007669"/>
    <property type="project" value="InterPro"/>
</dbReference>
<comment type="cofactor">
    <cofactor evidence="1 14">
        <name>heme</name>
        <dbReference type="ChEBI" id="CHEBI:30413"/>
    </cofactor>
</comment>
<keyword evidence="13" id="KW-0472">Membrane</keyword>
<dbReference type="SUPFAM" id="SSF48264">
    <property type="entry name" value="Cytochrome P450"/>
    <property type="match status" value="1"/>
</dbReference>
<keyword evidence="9" id="KW-0492">Microsome</keyword>